<keyword evidence="4 6" id="KW-0808">Transferase</keyword>
<comment type="catalytic activity">
    <reaction evidence="6">
        <text>guanosine(1207) in 16S rRNA + S-adenosyl-L-methionine = N(2)-methylguanosine(1207) in 16S rRNA + S-adenosyl-L-homocysteine + H(+)</text>
        <dbReference type="Rhea" id="RHEA:42736"/>
        <dbReference type="Rhea" id="RHEA-COMP:10213"/>
        <dbReference type="Rhea" id="RHEA-COMP:10214"/>
        <dbReference type="ChEBI" id="CHEBI:15378"/>
        <dbReference type="ChEBI" id="CHEBI:57856"/>
        <dbReference type="ChEBI" id="CHEBI:59789"/>
        <dbReference type="ChEBI" id="CHEBI:74269"/>
        <dbReference type="ChEBI" id="CHEBI:74481"/>
        <dbReference type="EC" id="2.1.1.172"/>
    </reaction>
</comment>
<keyword evidence="1 6" id="KW-0963">Cytoplasm</keyword>
<feature type="domain" description="Methyltransferase small" evidence="7">
    <location>
        <begin position="167"/>
        <end position="333"/>
    </location>
</feature>
<evidence type="ECO:0000259" key="7">
    <source>
        <dbReference type="Pfam" id="PF05175"/>
    </source>
</evidence>
<comment type="subcellular location">
    <subcellularLocation>
        <location evidence="6">Cytoplasm</location>
    </subcellularLocation>
</comment>
<comment type="similarity">
    <text evidence="6">Belongs to the methyltransferase superfamily. RsmC family.</text>
</comment>
<protein>
    <recommendedName>
        <fullName evidence="6">Ribosomal RNA small subunit methyltransferase C</fullName>
        <ecNumber evidence="6">2.1.1.172</ecNumber>
    </recommendedName>
    <alternativeName>
        <fullName evidence="6">16S rRNA m2G1207 methyltransferase</fullName>
    </alternativeName>
    <alternativeName>
        <fullName evidence="6">rRNA (guanine-N(2)-)-methyltransferase RsmC</fullName>
    </alternativeName>
</protein>
<dbReference type="Pfam" id="PF05175">
    <property type="entry name" value="MTS"/>
    <property type="match status" value="1"/>
</dbReference>
<dbReference type="PANTHER" id="PTHR47816">
    <property type="entry name" value="RIBOSOMAL RNA SMALL SUBUNIT METHYLTRANSFERASE C"/>
    <property type="match status" value="1"/>
</dbReference>
<dbReference type="InterPro" id="IPR002052">
    <property type="entry name" value="DNA_methylase_N6_adenine_CS"/>
</dbReference>
<dbReference type="Proteomes" id="UP000183920">
    <property type="component" value="Unassembled WGS sequence"/>
</dbReference>
<reference evidence="9" key="2">
    <citation type="submission" date="2015-06" db="EMBL/GenBank/DDBJ databases">
        <authorList>
            <person name="Urmite Genomes Urmite Genomes"/>
        </authorList>
    </citation>
    <scope>NUCLEOTIDE SEQUENCE [LARGE SCALE GENOMIC DNA]</scope>
    <source>
        <strain evidence="9">CSUR P1867</strain>
    </source>
</reference>
<evidence type="ECO:0000256" key="1">
    <source>
        <dbReference type="ARBA" id="ARBA00022490"/>
    </source>
</evidence>
<dbReference type="InterPro" id="IPR013675">
    <property type="entry name" value="Mtase_sm_N"/>
</dbReference>
<dbReference type="EC" id="2.1.1.172" evidence="6"/>
<name>A0A0G4QDK8_9GAMM</name>
<dbReference type="EMBL" id="CVRY01000005">
    <property type="protein sequence ID" value="CRL63649.1"/>
    <property type="molecule type" value="Genomic_DNA"/>
</dbReference>
<dbReference type="PROSITE" id="PS00092">
    <property type="entry name" value="N6_MTASE"/>
    <property type="match status" value="1"/>
</dbReference>
<dbReference type="InterPro" id="IPR023543">
    <property type="entry name" value="rRNA_ssu_MeTfrase_C"/>
</dbReference>
<comment type="function">
    <text evidence="6">Specifically methylates the guanine in position 1207 of 16S rRNA in the 30S particle.</text>
</comment>
<dbReference type="AlphaFoldDB" id="A0A0G4QDK8"/>
<sequence>MSSLSPASEVILRHLDHFADRHVLIAGDLQDTFAAQIQAKSVRAYTNQYHQWLPLLKSMGDNALFGLVADQSFVKYCNTLIYFWPKNKNEATFQLRSLCSNLQVGTEIFIVGENRSGVKSATELMNGIAKLKKIDSARRCSLFFGTQTYQTLFDRNNWWQTYRHDDLTVMALPGVFSQNALDEGSRLLLSTFDDAMVGDLLDMACGCGVLATVLGKKNPMLKLTLCDVNAAAISSSIATLNVNELEGRVIASNVYSAVEETYDWIISNPPFHDGLGTSYTAAEDIIRLAPNYLKKGGKLRIVANSFIPYPDILDHVFGSHEVLASTGKFKVYQATKKD</sequence>
<evidence type="ECO:0000256" key="3">
    <source>
        <dbReference type="ARBA" id="ARBA00022603"/>
    </source>
</evidence>
<dbReference type="PANTHER" id="PTHR47816:SF4">
    <property type="entry name" value="RIBOSOMAL RNA SMALL SUBUNIT METHYLTRANSFERASE C"/>
    <property type="match status" value="1"/>
</dbReference>
<reference evidence="11" key="1">
    <citation type="submission" date="2015-06" db="EMBL/GenBank/DDBJ databases">
        <authorList>
            <person name="Urmite Genomes"/>
        </authorList>
    </citation>
    <scope>NUCLEOTIDE SEQUENCE [LARGE SCALE GENOMIC DNA]</scope>
    <source>
        <strain evidence="11">CSUR P1867</strain>
    </source>
</reference>
<keyword evidence="3 6" id="KW-0489">Methyltransferase</keyword>
<dbReference type="HAMAP" id="MF_01862">
    <property type="entry name" value="16SrRNA_methyltr_C"/>
    <property type="match status" value="1"/>
</dbReference>
<keyword evidence="5 6" id="KW-0949">S-adenosyl-L-methionine</keyword>
<dbReference type="InterPro" id="IPR046977">
    <property type="entry name" value="RsmC/RlmG"/>
</dbReference>
<dbReference type="RefSeq" id="WP_072064368.1">
    <property type="nucleotide sequence ID" value="NZ_CAXOKJ010000008.1"/>
</dbReference>
<evidence type="ECO:0000259" key="8">
    <source>
        <dbReference type="Pfam" id="PF08468"/>
    </source>
</evidence>
<dbReference type="GO" id="GO:0003676">
    <property type="term" value="F:nucleic acid binding"/>
    <property type="evidence" value="ECO:0007669"/>
    <property type="project" value="InterPro"/>
</dbReference>
<keyword evidence="2 6" id="KW-0698">rRNA processing</keyword>
<dbReference type="GO" id="GO:0005737">
    <property type="term" value="C:cytoplasm"/>
    <property type="evidence" value="ECO:0007669"/>
    <property type="project" value="UniProtKB-SubCell"/>
</dbReference>
<dbReference type="Proteomes" id="UP000619976">
    <property type="component" value="Unassembled WGS sequence"/>
</dbReference>
<dbReference type="InterPro" id="IPR007848">
    <property type="entry name" value="Small_mtfrase_dom"/>
</dbReference>
<evidence type="ECO:0000313" key="9">
    <source>
        <dbReference type="EMBL" id="CRL63649.1"/>
    </source>
</evidence>
<evidence type="ECO:0000313" key="12">
    <source>
        <dbReference type="Proteomes" id="UP000619976"/>
    </source>
</evidence>
<dbReference type="SUPFAM" id="SSF53335">
    <property type="entry name" value="S-adenosyl-L-methionine-dependent methyltransferases"/>
    <property type="match status" value="1"/>
</dbReference>
<dbReference type="CDD" id="cd02440">
    <property type="entry name" value="AdoMet_MTases"/>
    <property type="match status" value="1"/>
</dbReference>
<comment type="subunit">
    <text evidence="6">Monomer.</text>
</comment>
<dbReference type="NCBIfam" id="NF007023">
    <property type="entry name" value="PRK09489.1"/>
    <property type="match status" value="1"/>
</dbReference>
<dbReference type="GeneID" id="93393049"/>
<reference evidence="10 12" key="3">
    <citation type="submission" date="2020-12" db="EMBL/GenBank/DDBJ databases">
        <title>Enhanced detection system for hospital associated transmission using whole genome sequencing surveillance.</title>
        <authorList>
            <person name="Harrison L.H."/>
            <person name="Van Tyne D."/>
            <person name="Marsh J.W."/>
            <person name="Griffith M.P."/>
            <person name="Snyder D.J."/>
            <person name="Cooper V.S."/>
            <person name="Mustapha M."/>
        </authorList>
    </citation>
    <scope>NUCLEOTIDE SEQUENCE [LARGE SCALE GENOMIC DNA]</scope>
    <source>
        <strain evidence="10 12">PR00195</strain>
    </source>
</reference>
<organism evidence="9 11">
    <name type="scientific">Proteus penneri</name>
    <dbReference type="NCBI Taxonomy" id="102862"/>
    <lineage>
        <taxon>Bacteria</taxon>
        <taxon>Pseudomonadati</taxon>
        <taxon>Pseudomonadota</taxon>
        <taxon>Gammaproteobacteria</taxon>
        <taxon>Enterobacterales</taxon>
        <taxon>Morganellaceae</taxon>
        <taxon>Proteus</taxon>
    </lineage>
</organism>
<dbReference type="Pfam" id="PF08468">
    <property type="entry name" value="MTS_N"/>
    <property type="match status" value="1"/>
</dbReference>
<evidence type="ECO:0000313" key="11">
    <source>
        <dbReference type="Proteomes" id="UP000183920"/>
    </source>
</evidence>
<accession>A0A0G4QDK8</accession>
<dbReference type="EMBL" id="JAEKCB010000006">
    <property type="protein sequence ID" value="MBJ2118527.1"/>
    <property type="molecule type" value="Genomic_DNA"/>
</dbReference>
<evidence type="ECO:0000256" key="4">
    <source>
        <dbReference type="ARBA" id="ARBA00022679"/>
    </source>
</evidence>
<dbReference type="Gene3D" id="3.40.50.150">
    <property type="entry name" value="Vaccinia Virus protein VP39"/>
    <property type="match status" value="2"/>
</dbReference>
<evidence type="ECO:0000313" key="10">
    <source>
        <dbReference type="EMBL" id="MBJ2118527.1"/>
    </source>
</evidence>
<evidence type="ECO:0000256" key="5">
    <source>
        <dbReference type="ARBA" id="ARBA00022691"/>
    </source>
</evidence>
<dbReference type="GO" id="GO:0052914">
    <property type="term" value="F:16S rRNA (guanine(1207)-N(2))-methyltransferase activity"/>
    <property type="evidence" value="ECO:0007669"/>
    <property type="project" value="UniProtKB-EC"/>
</dbReference>
<accession>A0A379EQ30</accession>
<keyword evidence="12" id="KW-1185">Reference proteome</keyword>
<feature type="domain" description="Methyltransferase small N-terminal" evidence="8">
    <location>
        <begin position="8"/>
        <end position="162"/>
    </location>
</feature>
<evidence type="ECO:0000256" key="2">
    <source>
        <dbReference type="ARBA" id="ARBA00022552"/>
    </source>
</evidence>
<proteinExistence type="inferred from homology"/>
<evidence type="ECO:0000256" key="6">
    <source>
        <dbReference type="HAMAP-Rule" id="MF_01862"/>
    </source>
</evidence>
<dbReference type="InterPro" id="IPR029063">
    <property type="entry name" value="SAM-dependent_MTases_sf"/>
</dbReference>
<gene>
    <name evidence="6 9" type="primary">rsmC</name>
    <name evidence="9" type="ORF">BN1804_02595</name>
    <name evidence="10" type="ORF">JFQ69_12765</name>
</gene>